<dbReference type="PANTHER" id="PTHR48098:SF6">
    <property type="entry name" value="FERRI-BACILLIBACTIN ESTERASE BESA"/>
    <property type="match status" value="1"/>
</dbReference>
<keyword evidence="1" id="KW-0378">Hydrolase</keyword>
<dbReference type="RefSeq" id="WP_136694764.1">
    <property type="nucleotide sequence ID" value="NZ_SSHH01000004.1"/>
</dbReference>
<dbReference type="GO" id="GO:0016787">
    <property type="term" value="F:hydrolase activity"/>
    <property type="evidence" value="ECO:0007669"/>
    <property type="project" value="UniProtKB-KW"/>
</dbReference>
<protein>
    <submittedName>
        <fullName evidence="1">Alpha/beta hydrolase</fullName>
    </submittedName>
</protein>
<accession>A0A4T3EZ89</accession>
<dbReference type="SUPFAM" id="SSF53474">
    <property type="entry name" value="alpha/beta-Hydrolases"/>
    <property type="match status" value="1"/>
</dbReference>
<gene>
    <name evidence="1" type="ORF">E5222_15865</name>
</gene>
<dbReference type="InterPro" id="IPR029058">
    <property type="entry name" value="AB_hydrolase_fold"/>
</dbReference>
<dbReference type="OrthoDB" id="5523653at2"/>
<dbReference type="Pfam" id="PF00756">
    <property type="entry name" value="Esterase"/>
    <property type="match status" value="1"/>
</dbReference>
<organism evidence="1 2">
    <name type="scientific">Alteraurantiacibacter aquimixticola</name>
    <dbReference type="NCBI Taxonomy" id="2489173"/>
    <lineage>
        <taxon>Bacteria</taxon>
        <taxon>Pseudomonadati</taxon>
        <taxon>Pseudomonadota</taxon>
        <taxon>Alphaproteobacteria</taxon>
        <taxon>Sphingomonadales</taxon>
        <taxon>Erythrobacteraceae</taxon>
        <taxon>Alteraurantiacibacter</taxon>
    </lineage>
</organism>
<dbReference type="InterPro" id="IPR000801">
    <property type="entry name" value="Esterase-like"/>
</dbReference>
<dbReference type="PANTHER" id="PTHR48098">
    <property type="entry name" value="ENTEROCHELIN ESTERASE-RELATED"/>
    <property type="match status" value="1"/>
</dbReference>
<evidence type="ECO:0000313" key="1">
    <source>
        <dbReference type="EMBL" id="TIX49189.1"/>
    </source>
</evidence>
<keyword evidence="2" id="KW-1185">Reference proteome</keyword>
<dbReference type="AlphaFoldDB" id="A0A4T3EZ89"/>
<proteinExistence type="predicted"/>
<reference evidence="1 2" key="1">
    <citation type="submission" date="2019-04" db="EMBL/GenBank/DDBJ databases">
        <title>Altererythrobacter aquimixticola sp. nov., isolated from sediment of junction between the ocean and a freshwater spring.</title>
        <authorList>
            <person name="Yoon J.-H."/>
        </authorList>
    </citation>
    <scope>NUCLEOTIDE SEQUENCE [LARGE SCALE GENOMIC DNA]</scope>
    <source>
        <strain evidence="1 2">SSKS-13</strain>
    </source>
</reference>
<dbReference type="InterPro" id="IPR050583">
    <property type="entry name" value="Mycobacterial_A85_antigen"/>
</dbReference>
<evidence type="ECO:0000313" key="2">
    <source>
        <dbReference type="Proteomes" id="UP000309389"/>
    </source>
</evidence>
<name>A0A4T3EZ89_9SPHN</name>
<dbReference type="EMBL" id="SSHH01000004">
    <property type="protein sequence ID" value="TIX49189.1"/>
    <property type="molecule type" value="Genomic_DNA"/>
</dbReference>
<dbReference type="Gene3D" id="3.40.50.1820">
    <property type="entry name" value="alpha/beta hydrolase"/>
    <property type="match status" value="1"/>
</dbReference>
<dbReference type="Proteomes" id="UP000309389">
    <property type="component" value="Unassembled WGS sequence"/>
</dbReference>
<comment type="caution">
    <text evidence="1">The sequence shown here is derived from an EMBL/GenBank/DDBJ whole genome shotgun (WGS) entry which is preliminary data.</text>
</comment>
<sequence length="293" mass="32520">MISRLASKIAFFAAATALFGASPVDARNAGRSEGSIAHLPALSGDYFALSSEEVGRDYHIYVRLPEGYDENSDYRYPVVYLLDGDSTFPLLAPLHLFMHYDDEIPEAIIVGIAYGGFEPGVNMRHVDFRMVMDDGSPGGAPQFLSMLENELLPTIDREFRTDPLRRIIVGQSRGGSAVLQAAWLKPDLFWGHVASNPGREPDTRLLFGMDRDPPEKVRSGYVIVASGSRDRDYLRGTALEWRDQIAARDDLPWDTRFIDIEGGTHAADLGTAYRAALRMLFLQAETESTDLTD</sequence>